<dbReference type="Pfam" id="PF00075">
    <property type="entry name" value="RNase_H"/>
    <property type="match status" value="1"/>
</dbReference>
<dbReference type="CDD" id="cd13934">
    <property type="entry name" value="RNase_H_Dikarya_like"/>
    <property type="match status" value="1"/>
</dbReference>
<dbReference type="GO" id="GO:0043137">
    <property type="term" value="P:DNA replication, removal of RNA primer"/>
    <property type="evidence" value="ECO:0007669"/>
    <property type="project" value="TreeGrafter"/>
</dbReference>
<dbReference type="InterPro" id="IPR036397">
    <property type="entry name" value="RNaseH_sf"/>
</dbReference>
<sequence length="253" mass="28432">MGSRVYTPSIGPVNGEEHTNPDIILSGCNDPDCYGRHPTEVSFDSRRGLHFRRGGELAIMIDGSCLNNGSVYARAGVGVYFDHNSPLNISQPIRGFQTSQRAEIHAAIIALKKVKEYQLDIDEHLTGVVLISDSANLVNAMTRHINTWSRNYWRNRQGRQVANAYDFRVLEGLVRNLETRGFPVRFWYVPRTYNYHADRLAKSGVFRSGVGGPASSHTGFVALPSATPRPTPQLRPPLNYAHPRHFDPRFLDF</sequence>
<dbReference type="GO" id="GO:0003676">
    <property type="term" value="F:nucleic acid binding"/>
    <property type="evidence" value="ECO:0007669"/>
    <property type="project" value="InterPro"/>
</dbReference>
<evidence type="ECO:0000256" key="5">
    <source>
        <dbReference type="ARBA" id="ARBA00022723"/>
    </source>
</evidence>
<dbReference type="PANTHER" id="PTHR10642">
    <property type="entry name" value="RIBONUCLEASE H1"/>
    <property type="match status" value="1"/>
</dbReference>
<keyword evidence="10" id="KW-1185">Reference proteome</keyword>
<evidence type="ECO:0000313" key="10">
    <source>
        <dbReference type="Proteomes" id="UP000807342"/>
    </source>
</evidence>
<organism evidence="9 10">
    <name type="scientific">Macrolepiota fuliginosa MF-IS2</name>
    <dbReference type="NCBI Taxonomy" id="1400762"/>
    <lineage>
        <taxon>Eukaryota</taxon>
        <taxon>Fungi</taxon>
        <taxon>Dikarya</taxon>
        <taxon>Basidiomycota</taxon>
        <taxon>Agaricomycotina</taxon>
        <taxon>Agaricomycetes</taxon>
        <taxon>Agaricomycetidae</taxon>
        <taxon>Agaricales</taxon>
        <taxon>Agaricineae</taxon>
        <taxon>Agaricaceae</taxon>
        <taxon>Macrolepiota</taxon>
    </lineage>
</organism>
<dbReference type="InterPro" id="IPR050092">
    <property type="entry name" value="RNase_H"/>
</dbReference>
<comment type="caution">
    <text evidence="9">The sequence shown here is derived from an EMBL/GenBank/DDBJ whole genome shotgun (WGS) entry which is preliminary data.</text>
</comment>
<dbReference type="OrthoDB" id="2898134at2759"/>
<keyword evidence="4" id="KW-0540">Nuclease</keyword>
<dbReference type="InterPro" id="IPR012337">
    <property type="entry name" value="RNaseH-like_sf"/>
</dbReference>
<dbReference type="InterPro" id="IPR002156">
    <property type="entry name" value="RNaseH_domain"/>
</dbReference>
<accession>A0A9P5XA43</accession>
<keyword evidence="6" id="KW-0255">Endonuclease</keyword>
<dbReference type="Proteomes" id="UP000807342">
    <property type="component" value="Unassembled WGS sequence"/>
</dbReference>
<proteinExistence type="inferred from homology"/>
<dbReference type="EMBL" id="MU151295">
    <property type="protein sequence ID" value="KAF9445531.1"/>
    <property type="molecule type" value="Genomic_DNA"/>
</dbReference>
<evidence type="ECO:0000256" key="4">
    <source>
        <dbReference type="ARBA" id="ARBA00022722"/>
    </source>
</evidence>
<evidence type="ECO:0000313" key="9">
    <source>
        <dbReference type="EMBL" id="KAF9445531.1"/>
    </source>
</evidence>
<dbReference type="GO" id="GO:0004523">
    <property type="term" value="F:RNA-DNA hybrid ribonuclease activity"/>
    <property type="evidence" value="ECO:0007669"/>
    <property type="project" value="UniProtKB-EC"/>
</dbReference>
<dbReference type="SUPFAM" id="SSF53098">
    <property type="entry name" value="Ribonuclease H-like"/>
    <property type="match status" value="1"/>
</dbReference>
<dbReference type="GO" id="GO:0046872">
    <property type="term" value="F:metal ion binding"/>
    <property type="evidence" value="ECO:0007669"/>
    <property type="project" value="UniProtKB-KW"/>
</dbReference>
<dbReference type="PANTHER" id="PTHR10642:SF26">
    <property type="entry name" value="RIBONUCLEASE H1"/>
    <property type="match status" value="1"/>
</dbReference>
<evidence type="ECO:0000256" key="6">
    <source>
        <dbReference type="ARBA" id="ARBA00022759"/>
    </source>
</evidence>
<evidence type="ECO:0000256" key="3">
    <source>
        <dbReference type="ARBA" id="ARBA00012180"/>
    </source>
</evidence>
<protein>
    <recommendedName>
        <fullName evidence="3">ribonuclease H</fullName>
        <ecNumber evidence="3">3.1.26.4</ecNumber>
    </recommendedName>
</protein>
<evidence type="ECO:0000256" key="7">
    <source>
        <dbReference type="ARBA" id="ARBA00022801"/>
    </source>
</evidence>
<dbReference type="AlphaFoldDB" id="A0A9P5XA43"/>
<gene>
    <name evidence="9" type="ORF">P691DRAFT_777491</name>
</gene>
<keyword evidence="5" id="KW-0479">Metal-binding</keyword>
<dbReference type="Gene3D" id="3.30.420.10">
    <property type="entry name" value="Ribonuclease H-like superfamily/Ribonuclease H"/>
    <property type="match status" value="1"/>
</dbReference>
<evidence type="ECO:0000256" key="1">
    <source>
        <dbReference type="ARBA" id="ARBA00000077"/>
    </source>
</evidence>
<evidence type="ECO:0000259" key="8">
    <source>
        <dbReference type="PROSITE" id="PS50879"/>
    </source>
</evidence>
<dbReference type="EC" id="3.1.26.4" evidence="3"/>
<name>A0A9P5XA43_9AGAR</name>
<evidence type="ECO:0000256" key="2">
    <source>
        <dbReference type="ARBA" id="ARBA00005300"/>
    </source>
</evidence>
<comment type="similarity">
    <text evidence="2">Belongs to the RNase H family.</text>
</comment>
<dbReference type="PROSITE" id="PS50879">
    <property type="entry name" value="RNASE_H_1"/>
    <property type="match status" value="1"/>
</dbReference>
<keyword evidence="7" id="KW-0378">Hydrolase</keyword>
<reference evidence="9" key="1">
    <citation type="submission" date="2020-11" db="EMBL/GenBank/DDBJ databases">
        <authorList>
            <consortium name="DOE Joint Genome Institute"/>
            <person name="Ahrendt S."/>
            <person name="Riley R."/>
            <person name="Andreopoulos W."/>
            <person name="Labutti K."/>
            <person name="Pangilinan J."/>
            <person name="Ruiz-Duenas F.J."/>
            <person name="Barrasa J.M."/>
            <person name="Sanchez-Garcia M."/>
            <person name="Camarero S."/>
            <person name="Miyauchi S."/>
            <person name="Serrano A."/>
            <person name="Linde D."/>
            <person name="Babiker R."/>
            <person name="Drula E."/>
            <person name="Ayuso-Fernandez I."/>
            <person name="Pacheco R."/>
            <person name="Padilla G."/>
            <person name="Ferreira P."/>
            <person name="Barriuso J."/>
            <person name="Kellner H."/>
            <person name="Castanera R."/>
            <person name="Alfaro M."/>
            <person name="Ramirez L."/>
            <person name="Pisabarro A.G."/>
            <person name="Kuo A."/>
            <person name="Tritt A."/>
            <person name="Lipzen A."/>
            <person name="He G."/>
            <person name="Yan M."/>
            <person name="Ng V."/>
            <person name="Cullen D."/>
            <person name="Martin F."/>
            <person name="Rosso M.-N."/>
            <person name="Henrissat B."/>
            <person name="Hibbett D."/>
            <person name="Martinez A.T."/>
            <person name="Grigoriev I.V."/>
        </authorList>
    </citation>
    <scope>NUCLEOTIDE SEQUENCE</scope>
    <source>
        <strain evidence="9">MF-IS2</strain>
    </source>
</reference>
<feature type="domain" description="RNase H type-1" evidence="8">
    <location>
        <begin position="53"/>
        <end position="206"/>
    </location>
</feature>
<comment type="catalytic activity">
    <reaction evidence="1">
        <text>Endonucleolytic cleavage to 5'-phosphomonoester.</text>
        <dbReference type="EC" id="3.1.26.4"/>
    </reaction>
</comment>